<feature type="transmembrane region" description="Helical" evidence="2">
    <location>
        <begin position="376"/>
        <end position="394"/>
    </location>
</feature>
<evidence type="ECO:0008006" key="6">
    <source>
        <dbReference type="Google" id="ProtNLM"/>
    </source>
</evidence>
<feature type="transmembrane region" description="Helical" evidence="2">
    <location>
        <begin position="406"/>
        <end position="423"/>
    </location>
</feature>
<evidence type="ECO:0000313" key="5">
    <source>
        <dbReference type="Proteomes" id="UP000757232"/>
    </source>
</evidence>
<feature type="signal peptide" evidence="3">
    <location>
        <begin position="1"/>
        <end position="21"/>
    </location>
</feature>
<evidence type="ECO:0000256" key="3">
    <source>
        <dbReference type="SAM" id="SignalP"/>
    </source>
</evidence>
<keyword evidence="2" id="KW-1133">Transmembrane helix</keyword>
<organism evidence="4 5">
    <name type="scientific">Sanghuangporus baumii</name>
    <name type="common">Phellinus baumii</name>
    <dbReference type="NCBI Taxonomy" id="108892"/>
    <lineage>
        <taxon>Eukaryota</taxon>
        <taxon>Fungi</taxon>
        <taxon>Dikarya</taxon>
        <taxon>Basidiomycota</taxon>
        <taxon>Agaricomycotina</taxon>
        <taxon>Agaricomycetes</taxon>
        <taxon>Hymenochaetales</taxon>
        <taxon>Hymenochaetaceae</taxon>
        <taxon>Sanghuangporus</taxon>
    </lineage>
</organism>
<evidence type="ECO:0000256" key="2">
    <source>
        <dbReference type="SAM" id="Phobius"/>
    </source>
</evidence>
<protein>
    <recommendedName>
        <fullName evidence="6">Karyogamy protein 5</fullName>
    </recommendedName>
</protein>
<dbReference type="OrthoDB" id="3262007at2759"/>
<keyword evidence="1" id="KW-0175">Coiled coil</keyword>
<proteinExistence type="predicted"/>
<keyword evidence="5" id="KW-1185">Reference proteome</keyword>
<comment type="caution">
    <text evidence="4">The sequence shown here is derived from an EMBL/GenBank/DDBJ whole genome shotgun (WGS) entry which is preliminary data.</text>
</comment>
<name>A0A9Q5N1V4_SANBA</name>
<dbReference type="Proteomes" id="UP000757232">
    <property type="component" value="Unassembled WGS sequence"/>
</dbReference>
<reference evidence="4" key="1">
    <citation type="submission" date="2016-06" db="EMBL/GenBank/DDBJ databases">
        <title>Draft Genome sequence of the fungus Inonotus baumii.</title>
        <authorList>
            <person name="Zhu H."/>
            <person name="Lin W."/>
        </authorList>
    </citation>
    <scope>NUCLEOTIDE SEQUENCE</scope>
    <source>
        <strain evidence="4">821</strain>
    </source>
</reference>
<gene>
    <name evidence="4" type="ORF">A7U60_g6384</name>
</gene>
<evidence type="ECO:0000256" key="1">
    <source>
        <dbReference type="SAM" id="Coils"/>
    </source>
</evidence>
<evidence type="ECO:0000313" key="4">
    <source>
        <dbReference type="EMBL" id="OCB86490.1"/>
    </source>
</evidence>
<dbReference type="AlphaFoldDB" id="A0A9Q5N1V4"/>
<feature type="chain" id="PRO_5040182100" description="Karyogamy protein 5" evidence="3">
    <location>
        <begin position="22"/>
        <end position="536"/>
    </location>
</feature>
<dbReference type="EMBL" id="LNZH02000201">
    <property type="protein sequence ID" value="OCB86490.1"/>
    <property type="molecule type" value="Genomic_DNA"/>
</dbReference>
<keyword evidence="2" id="KW-0812">Transmembrane</keyword>
<feature type="coiled-coil region" evidence="1">
    <location>
        <begin position="243"/>
        <end position="270"/>
    </location>
</feature>
<accession>A0A9Q5N1V4</accession>
<keyword evidence="2" id="KW-0472">Membrane</keyword>
<keyword evidence="3" id="KW-0732">Signal</keyword>
<sequence>MKNSIFARFVFLGLLTVGVRAIGDAYMQLEVQAVPRTSSAGVSLEETARIETLRIGESLFCSDRLAALLQRCTKDRLATEDRDEAAMLFTLCDRGRDYPPPMECEGLRESTDGTDKIAIRRCAIALDQHQNFQRAFDVYRILVIPEKCRSLNGIFNVDPSRDVYKNITHELTNFLQAISRREAKTDEYFSRWDDRLNAFEDTTADLSLTRHSLTNFNERFVDNLNGLLQMVNLTFDGLSSEALRTSREASAELKEEMNRIREEHAILLALAVTSLEKSISEGLSSVFDSALERQNNLDLATELTVKQLVGVIEELMMARQDFEALSVFVKEMTSKAYNQALLLDVGIREDAMDEFAINGRRSEAAWLNAVQSLRSLLSFLGLSPFWALSFFVLSLPRFVVEQTSKVVLWSFVFLLSFLARTLLGHRKVPDRCDEERRVQDYLSVQPLGSPHLHGPDYAFPRITYAESDKASCRADPLLRTIDPIDQAEKVLSDWTAIRSRARMSGFSRIPARLYANNSGGSIAADAFSQARNRRLL</sequence>